<feature type="repeat" description="ANK" evidence="1">
    <location>
        <begin position="1"/>
        <end position="28"/>
    </location>
</feature>
<dbReference type="SUPFAM" id="SSF48403">
    <property type="entry name" value="Ankyrin repeat"/>
    <property type="match status" value="1"/>
</dbReference>
<protein>
    <submittedName>
        <fullName evidence="3">Uncharacterized protein</fullName>
    </submittedName>
</protein>
<dbReference type="EMBL" id="JAHRIP010057709">
    <property type="protein sequence ID" value="MEQ2303458.1"/>
    <property type="molecule type" value="Genomic_DNA"/>
</dbReference>
<accession>A0ABV0ZB57</accession>
<organism evidence="3 4">
    <name type="scientific">Ameca splendens</name>
    <dbReference type="NCBI Taxonomy" id="208324"/>
    <lineage>
        <taxon>Eukaryota</taxon>
        <taxon>Metazoa</taxon>
        <taxon>Chordata</taxon>
        <taxon>Craniata</taxon>
        <taxon>Vertebrata</taxon>
        <taxon>Euteleostomi</taxon>
        <taxon>Actinopterygii</taxon>
        <taxon>Neopterygii</taxon>
        <taxon>Teleostei</taxon>
        <taxon>Neoteleostei</taxon>
        <taxon>Acanthomorphata</taxon>
        <taxon>Ovalentaria</taxon>
        <taxon>Atherinomorphae</taxon>
        <taxon>Cyprinodontiformes</taxon>
        <taxon>Goodeidae</taxon>
        <taxon>Ameca</taxon>
    </lineage>
</organism>
<dbReference type="InterPro" id="IPR036770">
    <property type="entry name" value="Ankyrin_rpt-contain_sf"/>
</dbReference>
<sequence length="169" mass="19072">MHVAAALNHSKAVQLLLSAGLNVRVRNKAGKTALDKAREHQSKQVVLLLSKNPQVRYMRRKTMKRPRLRAPTRSAKDSSCGMEQTEPGPDSKVNLELNQVQSESGPKSHDLDLNQTGVIQLGLKSDWNHTTWIQGRLESHNLDSSQTRDTWVRSHWSSMTMNFRHTGVT</sequence>
<dbReference type="InterPro" id="IPR002110">
    <property type="entry name" value="Ankyrin_rpt"/>
</dbReference>
<evidence type="ECO:0000256" key="2">
    <source>
        <dbReference type="SAM" id="MobiDB-lite"/>
    </source>
</evidence>
<evidence type="ECO:0000256" key="1">
    <source>
        <dbReference type="PROSITE-ProRule" id="PRU00023"/>
    </source>
</evidence>
<keyword evidence="4" id="KW-1185">Reference proteome</keyword>
<dbReference type="Gene3D" id="1.25.40.20">
    <property type="entry name" value="Ankyrin repeat-containing domain"/>
    <property type="match status" value="1"/>
</dbReference>
<keyword evidence="1" id="KW-0040">ANK repeat</keyword>
<reference evidence="3 4" key="1">
    <citation type="submission" date="2021-06" db="EMBL/GenBank/DDBJ databases">
        <authorList>
            <person name="Palmer J.M."/>
        </authorList>
    </citation>
    <scope>NUCLEOTIDE SEQUENCE [LARGE SCALE GENOMIC DNA]</scope>
    <source>
        <strain evidence="3 4">AS_MEX2019</strain>
        <tissue evidence="3">Muscle</tissue>
    </source>
</reference>
<feature type="region of interest" description="Disordered" evidence="2">
    <location>
        <begin position="63"/>
        <end position="94"/>
    </location>
</feature>
<proteinExistence type="predicted"/>
<gene>
    <name evidence="3" type="ORF">AMECASPLE_017200</name>
</gene>
<dbReference type="Proteomes" id="UP001469553">
    <property type="component" value="Unassembled WGS sequence"/>
</dbReference>
<dbReference type="PROSITE" id="PS50297">
    <property type="entry name" value="ANK_REP_REGION"/>
    <property type="match status" value="1"/>
</dbReference>
<name>A0ABV0ZB57_9TELE</name>
<evidence type="ECO:0000313" key="4">
    <source>
        <dbReference type="Proteomes" id="UP001469553"/>
    </source>
</evidence>
<evidence type="ECO:0000313" key="3">
    <source>
        <dbReference type="EMBL" id="MEQ2303458.1"/>
    </source>
</evidence>
<dbReference type="PROSITE" id="PS50088">
    <property type="entry name" value="ANK_REPEAT"/>
    <property type="match status" value="1"/>
</dbReference>
<dbReference type="Pfam" id="PF13637">
    <property type="entry name" value="Ank_4"/>
    <property type="match status" value="1"/>
</dbReference>
<comment type="caution">
    <text evidence="3">The sequence shown here is derived from an EMBL/GenBank/DDBJ whole genome shotgun (WGS) entry which is preliminary data.</text>
</comment>